<feature type="repeat" description="WD" evidence="4">
    <location>
        <begin position="146"/>
        <end position="187"/>
    </location>
</feature>
<feature type="region of interest" description="Disordered" evidence="5">
    <location>
        <begin position="931"/>
        <end position="961"/>
    </location>
</feature>
<protein>
    <recommendedName>
        <fullName evidence="6">Small-subunit processome Utp12 domain-containing protein</fullName>
    </recommendedName>
</protein>
<comment type="similarity">
    <text evidence="3">Belongs to the WD repeat WDR3/UTP12 family.</text>
</comment>
<dbReference type="Pfam" id="PF25172">
    <property type="entry name" value="Beta-prop_WDR3_2nd"/>
    <property type="match status" value="1"/>
</dbReference>
<dbReference type="GO" id="GO:0032040">
    <property type="term" value="C:small-subunit processome"/>
    <property type="evidence" value="ECO:0007669"/>
    <property type="project" value="TreeGrafter"/>
</dbReference>
<sequence length="961" mass="106630">MVKAYLRYEPAASFGVVVSVESNISYDSSGKHLLAPALENIGVWNVRQGVCSKTLSPSPASRGHSLAVTSIASSPSPSSLIASGYADGSIRIWDSDKGTCETTLNGHTGATTALRYNNIGSLLASGGKDKAVILWDVVAETGLFRLIGHNDQVTDLVFLDSSKKLVSSSKDKFLRVWDIEARYCMQIISSHHSEIWSIDIDPEERYLVTGSGDPELRFYTVNGEHSNLKGTEKSSKENKWQVFKQFGEIQRQSKDRVASVRFNKSGNLLACQVAGKTVEIFRVLDEAESKRKAKRRIHRRREKKSAKGASEATENGVTNPVAGEEGNIPVVEVPDVFKLLQTLRASKKICYISFCPINQKNSLATLALSLNNNLLEIYSIETSTATKTLAIELPGHRSDVRSVTLSSDNTLLMSTSHNAVKIWNPSTGSCLRTIDSGYGLCGSFVPGNRYALVGTKSGTLEIIDVGSGTCMEVVEAHGGSVRSIATFPDGSGFVTGSADHDVKFWEYQIMQKPGQDSKHLTVSNVRTLKMNDDVLVVALSPDAKYIVVALLDCTIKVFFMDSLKFFLSLYGHKLPVLCMDISSDGALIVSGSADKNLKIWGLDFGDCHKSIFAHADSVMAVQFVGNTHYLFSVGKDRLVKYWDADKFELLLTLEGHHAEIWCLSISNRGDFIVTGSHDRSIRRWDRTEEPFFIEEEKEKRLEQMFEADLDNSFESRYALKDELPEEGAVALAGKKTQETLTATDSIIDALDAAKAESERIAQYKEEKTSGRLINFQPNVMMLGLSPSDYVLRALSNVRTTDLEQALLPLPFSDALKLMSYLKDLASIPDKQYCCWDSDGYMVVHKADYVELVCRVATMLLQTHHNQLVATPSARPILTILRDILYARVKECKDTLGFNLAAMDHLKQLMSSKSDALFRDAKSKLQEFRLQHSKRLEARTETKEEKRRKKKQKSSGDMHARP</sequence>
<proteinExistence type="inferred from homology"/>
<evidence type="ECO:0000313" key="8">
    <source>
        <dbReference type="Proteomes" id="UP000655225"/>
    </source>
</evidence>
<feature type="repeat" description="WD" evidence="4">
    <location>
        <begin position="653"/>
        <end position="685"/>
    </location>
</feature>
<dbReference type="InterPro" id="IPR001680">
    <property type="entry name" value="WD40_rpt"/>
</dbReference>
<evidence type="ECO:0000313" key="7">
    <source>
        <dbReference type="EMBL" id="KAF8389466.1"/>
    </source>
</evidence>
<evidence type="ECO:0000259" key="6">
    <source>
        <dbReference type="Pfam" id="PF04003"/>
    </source>
</evidence>
<dbReference type="FunFam" id="2.130.10.10:FF:001845">
    <property type="entry name" value="Transducin family protein / WD-40 repeat family protein"/>
    <property type="match status" value="1"/>
</dbReference>
<dbReference type="InterPro" id="IPR015943">
    <property type="entry name" value="WD40/YVTN_repeat-like_dom_sf"/>
</dbReference>
<evidence type="ECO:0000256" key="4">
    <source>
        <dbReference type="PROSITE-ProRule" id="PRU00221"/>
    </source>
</evidence>
<reference evidence="7 8" key="1">
    <citation type="submission" date="2020-04" db="EMBL/GenBank/DDBJ databases">
        <title>Plant Genome Project.</title>
        <authorList>
            <person name="Zhang R.-G."/>
        </authorList>
    </citation>
    <scope>NUCLEOTIDE SEQUENCE [LARGE SCALE GENOMIC DNA]</scope>
    <source>
        <strain evidence="7">YNK0</strain>
        <tissue evidence="7">Leaf</tissue>
    </source>
</reference>
<dbReference type="InterPro" id="IPR051570">
    <property type="entry name" value="TBC1_cilium_biogenesis"/>
</dbReference>
<dbReference type="PRINTS" id="PR00320">
    <property type="entry name" value="GPROTEINBRPT"/>
</dbReference>
<dbReference type="FunFam" id="2.130.10.10:FF:001004">
    <property type="entry name" value="Transducin family protein / WD-40 repeat family protein"/>
    <property type="match status" value="1"/>
</dbReference>
<feature type="repeat" description="WD" evidence="4">
    <location>
        <begin position="474"/>
        <end position="506"/>
    </location>
</feature>
<feature type="region of interest" description="Disordered" evidence="5">
    <location>
        <begin position="292"/>
        <end position="325"/>
    </location>
</feature>
<dbReference type="EMBL" id="JABCRI010000019">
    <property type="protein sequence ID" value="KAF8389466.1"/>
    <property type="molecule type" value="Genomic_DNA"/>
</dbReference>
<organism evidence="7 8">
    <name type="scientific">Tetracentron sinense</name>
    <name type="common">Spur-leaf</name>
    <dbReference type="NCBI Taxonomy" id="13715"/>
    <lineage>
        <taxon>Eukaryota</taxon>
        <taxon>Viridiplantae</taxon>
        <taxon>Streptophyta</taxon>
        <taxon>Embryophyta</taxon>
        <taxon>Tracheophyta</taxon>
        <taxon>Spermatophyta</taxon>
        <taxon>Magnoliopsida</taxon>
        <taxon>Trochodendrales</taxon>
        <taxon>Trochodendraceae</taxon>
        <taxon>Tetracentron</taxon>
    </lineage>
</organism>
<dbReference type="OMA" id="MNIPLTC"/>
<dbReference type="GO" id="GO:0034388">
    <property type="term" value="C:Pwp2p-containing subcomplex of 90S preribosome"/>
    <property type="evidence" value="ECO:0007669"/>
    <property type="project" value="TreeGrafter"/>
</dbReference>
<feature type="compositionally biased region" description="Basic and acidic residues" evidence="5">
    <location>
        <begin position="931"/>
        <end position="944"/>
    </location>
</feature>
<feature type="repeat" description="WD" evidence="4">
    <location>
        <begin position="393"/>
        <end position="433"/>
    </location>
</feature>
<dbReference type="FunFam" id="2.130.10.10:FF:000172">
    <property type="entry name" value="WD repeat domain 3"/>
    <property type="match status" value="1"/>
</dbReference>
<dbReference type="CDD" id="cd00200">
    <property type="entry name" value="WD40"/>
    <property type="match status" value="1"/>
</dbReference>
<name>A0A834YPM2_TETSI</name>
<feature type="repeat" description="WD" evidence="4">
    <location>
        <begin position="104"/>
        <end position="137"/>
    </location>
</feature>
<feature type="repeat" description="WD" evidence="4">
    <location>
        <begin position="569"/>
        <end position="610"/>
    </location>
</feature>
<dbReference type="OrthoDB" id="407922at2759"/>
<dbReference type="GO" id="GO:0030515">
    <property type="term" value="F:snoRNA binding"/>
    <property type="evidence" value="ECO:0007669"/>
    <property type="project" value="TreeGrafter"/>
</dbReference>
<dbReference type="InterPro" id="IPR020472">
    <property type="entry name" value="WD40_PAC1"/>
</dbReference>
<dbReference type="InterPro" id="IPR019775">
    <property type="entry name" value="WD40_repeat_CS"/>
</dbReference>
<evidence type="ECO:0000256" key="5">
    <source>
        <dbReference type="SAM" id="MobiDB-lite"/>
    </source>
</evidence>
<feature type="domain" description="Small-subunit processome Utp12" evidence="6">
    <location>
        <begin position="787"/>
        <end position="907"/>
    </location>
</feature>
<dbReference type="Gene3D" id="2.130.10.10">
    <property type="entry name" value="YVTN repeat-like/Quinoprotein amine dehydrogenase"/>
    <property type="match status" value="4"/>
</dbReference>
<evidence type="ECO:0000256" key="1">
    <source>
        <dbReference type="ARBA" id="ARBA00022574"/>
    </source>
</evidence>
<dbReference type="SMART" id="SM00320">
    <property type="entry name" value="WD40"/>
    <property type="match status" value="12"/>
</dbReference>
<dbReference type="PROSITE" id="PS00678">
    <property type="entry name" value="WD_REPEATS_1"/>
    <property type="match status" value="2"/>
</dbReference>
<gene>
    <name evidence="7" type="ORF">HHK36_026161</name>
</gene>
<dbReference type="Proteomes" id="UP000655225">
    <property type="component" value="Unassembled WGS sequence"/>
</dbReference>
<feature type="repeat" description="WD" evidence="4">
    <location>
        <begin position="188"/>
        <end position="222"/>
    </location>
</feature>
<keyword evidence="8" id="KW-1185">Reference proteome</keyword>
<dbReference type="PANTHER" id="PTHR19853">
    <property type="entry name" value="WD REPEAT CONTAINING PROTEIN 3 WDR3"/>
    <property type="match status" value="1"/>
</dbReference>
<feature type="compositionally biased region" description="Basic residues" evidence="5">
    <location>
        <begin position="292"/>
        <end position="306"/>
    </location>
</feature>
<dbReference type="InterPro" id="IPR036322">
    <property type="entry name" value="WD40_repeat_dom_sf"/>
</dbReference>
<dbReference type="PROSITE" id="PS50082">
    <property type="entry name" value="WD_REPEATS_2"/>
    <property type="match status" value="9"/>
</dbReference>
<keyword evidence="1 4" id="KW-0853">WD repeat</keyword>
<dbReference type="InterPro" id="IPR007148">
    <property type="entry name" value="SSU_processome_Utp12"/>
</dbReference>
<evidence type="ECO:0000256" key="3">
    <source>
        <dbReference type="ARBA" id="ARBA00038229"/>
    </source>
</evidence>
<dbReference type="GO" id="GO:0030490">
    <property type="term" value="P:maturation of SSU-rRNA"/>
    <property type="evidence" value="ECO:0007669"/>
    <property type="project" value="TreeGrafter"/>
</dbReference>
<feature type="repeat" description="WD" evidence="4">
    <location>
        <begin position="61"/>
        <end position="103"/>
    </location>
</feature>
<dbReference type="PROSITE" id="PS50294">
    <property type="entry name" value="WD_REPEATS_REGION"/>
    <property type="match status" value="7"/>
</dbReference>
<dbReference type="Pfam" id="PF04003">
    <property type="entry name" value="Utp12"/>
    <property type="match status" value="1"/>
</dbReference>
<dbReference type="AlphaFoldDB" id="A0A834YPM2"/>
<accession>A0A834YPM2</accession>
<dbReference type="SUPFAM" id="SSF50978">
    <property type="entry name" value="WD40 repeat-like"/>
    <property type="match status" value="2"/>
</dbReference>
<feature type="repeat" description="WD" evidence="4">
    <location>
        <begin position="611"/>
        <end position="652"/>
    </location>
</feature>
<dbReference type="Pfam" id="PF25173">
    <property type="entry name" value="Beta-prop_WDR3_1st"/>
    <property type="match status" value="1"/>
</dbReference>
<dbReference type="FunFam" id="2.130.10.10:FF:001298">
    <property type="entry name" value="WD repeat-containing protein 3 isoform A"/>
    <property type="match status" value="1"/>
</dbReference>
<evidence type="ECO:0000256" key="2">
    <source>
        <dbReference type="ARBA" id="ARBA00022737"/>
    </source>
</evidence>
<dbReference type="PANTHER" id="PTHR19853:SF0">
    <property type="entry name" value="WD REPEAT-CONTAINING PROTEIN 3"/>
    <property type="match status" value="1"/>
</dbReference>
<keyword evidence="2" id="KW-0677">Repeat</keyword>
<comment type="caution">
    <text evidence="7">The sequence shown here is derived from an EMBL/GenBank/DDBJ whole genome shotgun (WGS) entry which is preliminary data.</text>
</comment>